<dbReference type="Proteomes" id="UP000504630">
    <property type="component" value="Chromosome 6"/>
</dbReference>
<evidence type="ECO:0000313" key="5">
    <source>
        <dbReference type="RefSeq" id="XP_029290364.1"/>
    </source>
</evidence>
<dbReference type="SUPFAM" id="SSF52540">
    <property type="entry name" value="P-loop containing nucleoside triphosphate hydrolases"/>
    <property type="match status" value="1"/>
</dbReference>
<evidence type="ECO:0000313" key="4">
    <source>
        <dbReference type="Proteomes" id="UP000504630"/>
    </source>
</evidence>
<dbReference type="InterPro" id="IPR027417">
    <property type="entry name" value="P-loop_NTPase"/>
</dbReference>
<dbReference type="PRINTS" id="PR00449">
    <property type="entry name" value="RASTRNSFRMNG"/>
</dbReference>
<evidence type="ECO:0000256" key="1">
    <source>
        <dbReference type="ARBA" id="ARBA00022741"/>
    </source>
</evidence>
<dbReference type="CDD" id="cd00154">
    <property type="entry name" value="Rab"/>
    <property type="match status" value="1"/>
</dbReference>
<protein>
    <submittedName>
        <fullName evidence="5">Ras-related protein Rab-13</fullName>
    </submittedName>
</protein>
<dbReference type="Gene3D" id="3.40.50.300">
    <property type="entry name" value="P-loop containing nucleotide triphosphate hydrolases"/>
    <property type="match status" value="1"/>
</dbReference>
<name>A0A6J2PY14_COTGO</name>
<gene>
    <name evidence="5" type="primary">LOC115010096</name>
</gene>
<dbReference type="NCBIfam" id="TIGR00231">
    <property type="entry name" value="small_GTP"/>
    <property type="match status" value="1"/>
</dbReference>
<dbReference type="GO" id="GO:0005525">
    <property type="term" value="F:GTP binding"/>
    <property type="evidence" value="ECO:0007669"/>
    <property type="project" value="UniProtKB-KW"/>
</dbReference>
<keyword evidence="1" id="KW-0547">Nucleotide-binding</keyword>
<dbReference type="PROSITE" id="PS51419">
    <property type="entry name" value="RAB"/>
    <property type="match status" value="1"/>
</dbReference>
<dbReference type="OrthoDB" id="9989112at2759"/>
<dbReference type="InterPro" id="IPR001806">
    <property type="entry name" value="Small_GTPase"/>
</dbReference>
<keyword evidence="2" id="KW-0342">GTP-binding</keyword>
<dbReference type="PANTHER" id="PTHR47977">
    <property type="entry name" value="RAS-RELATED PROTEIN RAB"/>
    <property type="match status" value="1"/>
</dbReference>
<accession>A0A6J2PY14</accession>
<sequence>MSTTVGIDFQMKTLSLGSTTITLQLWDTAGQERFRSITEQYYRKADGILAMYDVTQSSSFAAVRGWMDSVKEKMCEGAVLMLLANKLDLADSRSREVTTDQGQRLAEQHQAMFYECSAKSGCNMELLMTHLAGMLISQHDRQCEDAVLLTEDVTKRGCCT</sequence>
<dbReference type="RefSeq" id="XP_029290364.1">
    <property type="nucleotide sequence ID" value="XM_029434504.1"/>
</dbReference>
<dbReference type="PROSITE" id="PS51421">
    <property type="entry name" value="RAS"/>
    <property type="match status" value="1"/>
</dbReference>
<dbReference type="InterPro" id="IPR005225">
    <property type="entry name" value="Small_GTP-bd"/>
</dbReference>
<keyword evidence="4" id="KW-1185">Reference proteome</keyword>
<keyword evidence="3" id="KW-0449">Lipoprotein</keyword>
<dbReference type="SMART" id="SM00174">
    <property type="entry name" value="RHO"/>
    <property type="match status" value="1"/>
</dbReference>
<dbReference type="InParanoid" id="A0A6J2PY14"/>
<reference evidence="5" key="1">
    <citation type="submission" date="2025-08" db="UniProtKB">
        <authorList>
            <consortium name="RefSeq"/>
        </authorList>
    </citation>
    <scope>IDENTIFICATION</scope>
</reference>
<dbReference type="InterPro" id="IPR050227">
    <property type="entry name" value="Rab"/>
</dbReference>
<evidence type="ECO:0000256" key="3">
    <source>
        <dbReference type="ARBA" id="ARBA00023288"/>
    </source>
</evidence>
<dbReference type="SMART" id="SM00173">
    <property type="entry name" value="RAS"/>
    <property type="match status" value="1"/>
</dbReference>
<dbReference type="SMART" id="SM00175">
    <property type="entry name" value="RAB"/>
    <property type="match status" value="1"/>
</dbReference>
<dbReference type="Pfam" id="PF00071">
    <property type="entry name" value="Ras"/>
    <property type="match status" value="1"/>
</dbReference>
<evidence type="ECO:0000256" key="2">
    <source>
        <dbReference type="ARBA" id="ARBA00023134"/>
    </source>
</evidence>
<dbReference type="FunFam" id="3.40.50.300:FF:001129">
    <property type="entry name" value="ras-related protein Rab-44 isoform X2"/>
    <property type="match status" value="1"/>
</dbReference>
<dbReference type="GO" id="GO:0003924">
    <property type="term" value="F:GTPase activity"/>
    <property type="evidence" value="ECO:0007669"/>
    <property type="project" value="InterPro"/>
</dbReference>
<proteinExistence type="predicted"/>
<dbReference type="AlphaFoldDB" id="A0A6J2PY14"/>
<dbReference type="GeneID" id="115010096"/>
<organism evidence="4 5">
    <name type="scientific">Cottoperca gobio</name>
    <name type="common">Frogmouth</name>
    <name type="synonym">Aphritis gobio</name>
    <dbReference type="NCBI Taxonomy" id="56716"/>
    <lineage>
        <taxon>Eukaryota</taxon>
        <taxon>Metazoa</taxon>
        <taxon>Chordata</taxon>
        <taxon>Craniata</taxon>
        <taxon>Vertebrata</taxon>
        <taxon>Euteleostomi</taxon>
        <taxon>Actinopterygii</taxon>
        <taxon>Neopterygii</taxon>
        <taxon>Teleostei</taxon>
        <taxon>Neoteleostei</taxon>
        <taxon>Acanthomorphata</taxon>
        <taxon>Eupercaria</taxon>
        <taxon>Perciformes</taxon>
        <taxon>Notothenioidei</taxon>
        <taxon>Bovichtidae</taxon>
        <taxon>Cottoperca</taxon>
    </lineage>
</organism>
<dbReference type="KEGG" id="cgob:115010096"/>